<keyword evidence="1" id="KW-1133">Transmembrane helix</keyword>
<keyword evidence="1" id="KW-0472">Membrane</keyword>
<reference evidence="2" key="2">
    <citation type="submission" date="2023-05" db="EMBL/GenBank/DDBJ databases">
        <authorList>
            <consortium name="Lawrence Berkeley National Laboratory"/>
            <person name="Steindorff A."/>
            <person name="Hensen N."/>
            <person name="Bonometti L."/>
            <person name="Westerberg I."/>
            <person name="Brannstrom I.O."/>
            <person name="Guillou S."/>
            <person name="Cros-Aarteil S."/>
            <person name="Calhoun S."/>
            <person name="Haridas S."/>
            <person name="Kuo A."/>
            <person name="Mondo S."/>
            <person name="Pangilinan J."/>
            <person name="Riley R."/>
            <person name="Labutti K."/>
            <person name="Andreopoulos B."/>
            <person name="Lipzen A."/>
            <person name="Chen C."/>
            <person name="Yanf M."/>
            <person name="Daum C."/>
            <person name="Ng V."/>
            <person name="Clum A."/>
            <person name="Ohm R."/>
            <person name="Martin F."/>
            <person name="Silar P."/>
            <person name="Natvig D."/>
            <person name="Lalanne C."/>
            <person name="Gautier V."/>
            <person name="Ament-Velasquez S.L."/>
            <person name="Kruys A."/>
            <person name="Hutchinson M.I."/>
            <person name="Powell A.J."/>
            <person name="Barry K."/>
            <person name="Miller A.N."/>
            <person name="Grigoriev I.V."/>
            <person name="Debuchy R."/>
            <person name="Gladieux P."/>
            <person name="Thoren M.H."/>
            <person name="Johannesson H."/>
        </authorList>
    </citation>
    <scope>NUCLEOTIDE SEQUENCE</scope>
    <source>
        <strain evidence="2">PSN293</strain>
    </source>
</reference>
<evidence type="ECO:0000313" key="3">
    <source>
        <dbReference type="Proteomes" id="UP001301769"/>
    </source>
</evidence>
<dbReference type="EMBL" id="MU858144">
    <property type="protein sequence ID" value="KAK4211639.1"/>
    <property type="molecule type" value="Genomic_DNA"/>
</dbReference>
<dbReference type="Proteomes" id="UP001301769">
    <property type="component" value="Unassembled WGS sequence"/>
</dbReference>
<feature type="transmembrane region" description="Helical" evidence="1">
    <location>
        <begin position="53"/>
        <end position="75"/>
    </location>
</feature>
<gene>
    <name evidence="2" type="ORF">QBC37DRAFT_402271</name>
</gene>
<organism evidence="2 3">
    <name type="scientific">Rhypophila decipiens</name>
    <dbReference type="NCBI Taxonomy" id="261697"/>
    <lineage>
        <taxon>Eukaryota</taxon>
        <taxon>Fungi</taxon>
        <taxon>Dikarya</taxon>
        <taxon>Ascomycota</taxon>
        <taxon>Pezizomycotina</taxon>
        <taxon>Sordariomycetes</taxon>
        <taxon>Sordariomycetidae</taxon>
        <taxon>Sordariales</taxon>
        <taxon>Naviculisporaceae</taxon>
        <taxon>Rhypophila</taxon>
    </lineage>
</organism>
<reference evidence="2" key="1">
    <citation type="journal article" date="2023" name="Mol. Phylogenet. Evol.">
        <title>Genome-scale phylogeny and comparative genomics of the fungal order Sordariales.</title>
        <authorList>
            <person name="Hensen N."/>
            <person name="Bonometti L."/>
            <person name="Westerberg I."/>
            <person name="Brannstrom I.O."/>
            <person name="Guillou S."/>
            <person name="Cros-Aarteil S."/>
            <person name="Calhoun S."/>
            <person name="Haridas S."/>
            <person name="Kuo A."/>
            <person name="Mondo S."/>
            <person name="Pangilinan J."/>
            <person name="Riley R."/>
            <person name="LaButti K."/>
            <person name="Andreopoulos B."/>
            <person name="Lipzen A."/>
            <person name="Chen C."/>
            <person name="Yan M."/>
            <person name="Daum C."/>
            <person name="Ng V."/>
            <person name="Clum A."/>
            <person name="Steindorff A."/>
            <person name="Ohm R.A."/>
            <person name="Martin F."/>
            <person name="Silar P."/>
            <person name="Natvig D.O."/>
            <person name="Lalanne C."/>
            <person name="Gautier V."/>
            <person name="Ament-Velasquez S.L."/>
            <person name="Kruys A."/>
            <person name="Hutchinson M.I."/>
            <person name="Powell A.J."/>
            <person name="Barry K."/>
            <person name="Miller A.N."/>
            <person name="Grigoriev I.V."/>
            <person name="Debuchy R."/>
            <person name="Gladieux P."/>
            <person name="Hiltunen Thoren M."/>
            <person name="Johannesson H."/>
        </authorList>
    </citation>
    <scope>NUCLEOTIDE SEQUENCE</scope>
    <source>
        <strain evidence="2">PSN293</strain>
    </source>
</reference>
<accession>A0AAN6Y2X9</accession>
<evidence type="ECO:0000256" key="1">
    <source>
        <dbReference type="SAM" id="Phobius"/>
    </source>
</evidence>
<keyword evidence="1" id="KW-0812">Transmembrane</keyword>
<sequence length="246" mass="26327">MAEILAWRRLGPPLATSAMPASPVPTKIMVVVVVIVTVSVVRPGQQALSSSFFSSFSAASSAAFLTVISLAMSLVRLPSVFFLPCGPEARFATGNEATGRGDRYQIRAVGGRRSRKDLCASGWSSTVGSGPVATELGCSSSQADGEDSRNLFAGCPSRLGSVARARNSSLIMAKTPVAGSMSCSLQRWQVEQVAHVLQPQRQSMIPVPNIFDKGNEWIDGMGKVKCGKLERRTTTRTSPRFSEQRF</sequence>
<feature type="transmembrane region" description="Helical" evidence="1">
    <location>
        <begin position="24"/>
        <end position="41"/>
    </location>
</feature>
<name>A0AAN6Y2X9_9PEZI</name>
<dbReference type="AlphaFoldDB" id="A0AAN6Y2X9"/>
<evidence type="ECO:0000313" key="2">
    <source>
        <dbReference type="EMBL" id="KAK4211639.1"/>
    </source>
</evidence>
<proteinExistence type="predicted"/>
<comment type="caution">
    <text evidence="2">The sequence shown here is derived from an EMBL/GenBank/DDBJ whole genome shotgun (WGS) entry which is preliminary data.</text>
</comment>
<protein>
    <submittedName>
        <fullName evidence="2">Uncharacterized protein</fullName>
    </submittedName>
</protein>
<keyword evidence="3" id="KW-1185">Reference proteome</keyword>